<feature type="transmembrane region" description="Helical" evidence="7">
    <location>
        <begin position="219"/>
        <end position="238"/>
    </location>
</feature>
<protein>
    <submittedName>
        <fullName evidence="9">MFS transporter</fullName>
    </submittedName>
</protein>
<dbReference type="CDD" id="cd17321">
    <property type="entry name" value="MFS_MMR_MDR_like"/>
    <property type="match status" value="1"/>
</dbReference>
<dbReference type="InterPro" id="IPR011701">
    <property type="entry name" value="MFS"/>
</dbReference>
<feature type="transmembrane region" description="Helical" evidence="7">
    <location>
        <begin position="159"/>
        <end position="181"/>
    </location>
</feature>
<accession>A0ABN2JA60</accession>
<feature type="transmembrane region" description="Helical" evidence="7">
    <location>
        <begin position="295"/>
        <end position="313"/>
    </location>
</feature>
<feature type="transmembrane region" description="Helical" evidence="7">
    <location>
        <begin position="259"/>
        <end position="283"/>
    </location>
</feature>
<feature type="transmembrane region" description="Helical" evidence="7">
    <location>
        <begin position="350"/>
        <end position="377"/>
    </location>
</feature>
<gene>
    <name evidence="9" type="ORF">GCM10009765_81580</name>
</gene>
<feature type="transmembrane region" description="Helical" evidence="7">
    <location>
        <begin position="132"/>
        <end position="153"/>
    </location>
</feature>
<feature type="transmembrane region" description="Helical" evidence="7">
    <location>
        <begin position="423"/>
        <end position="445"/>
    </location>
</feature>
<dbReference type="SUPFAM" id="SSF103473">
    <property type="entry name" value="MFS general substrate transporter"/>
    <property type="match status" value="1"/>
</dbReference>
<organism evidence="9 10">
    <name type="scientific">Fodinicola feengrottensis</name>
    <dbReference type="NCBI Taxonomy" id="435914"/>
    <lineage>
        <taxon>Bacteria</taxon>
        <taxon>Bacillati</taxon>
        <taxon>Actinomycetota</taxon>
        <taxon>Actinomycetes</taxon>
        <taxon>Mycobacteriales</taxon>
        <taxon>Fodinicola</taxon>
    </lineage>
</organism>
<reference evidence="9 10" key="1">
    <citation type="journal article" date="2019" name="Int. J. Syst. Evol. Microbiol.">
        <title>The Global Catalogue of Microorganisms (GCM) 10K type strain sequencing project: providing services to taxonomists for standard genome sequencing and annotation.</title>
        <authorList>
            <consortium name="The Broad Institute Genomics Platform"/>
            <consortium name="The Broad Institute Genome Sequencing Center for Infectious Disease"/>
            <person name="Wu L."/>
            <person name="Ma J."/>
        </authorList>
    </citation>
    <scope>NUCLEOTIDE SEQUENCE [LARGE SCALE GENOMIC DNA]</scope>
    <source>
        <strain evidence="9 10">JCM 14718</strain>
    </source>
</reference>
<keyword evidence="6 7" id="KW-0472">Membrane</keyword>
<evidence type="ECO:0000256" key="2">
    <source>
        <dbReference type="ARBA" id="ARBA00022448"/>
    </source>
</evidence>
<dbReference type="PROSITE" id="PS50850">
    <property type="entry name" value="MFS"/>
    <property type="match status" value="1"/>
</dbReference>
<dbReference type="Gene3D" id="1.20.1720.10">
    <property type="entry name" value="Multidrug resistance protein D"/>
    <property type="match status" value="1"/>
</dbReference>
<feature type="transmembrane region" description="Helical" evidence="7">
    <location>
        <begin position="325"/>
        <end position="344"/>
    </location>
</feature>
<feature type="transmembrane region" description="Helical" evidence="7">
    <location>
        <begin position="72"/>
        <end position="95"/>
    </location>
</feature>
<keyword evidence="5 7" id="KW-1133">Transmembrane helix</keyword>
<keyword evidence="2" id="KW-0813">Transport</keyword>
<dbReference type="EMBL" id="BAAANY010000046">
    <property type="protein sequence ID" value="GAA1721031.1"/>
    <property type="molecule type" value="Genomic_DNA"/>
</dbReference>
<comment type="caution">
    <text evidence="9">The sequence shown here is derived from an EMBL/GenBank/DDBJ whole genome shotgun (WGS) entry which is preliminary data.</text>
</comment>
<evidence type="ECO:0000256" key="5">
    <source>
        <dbReference type="ARBA" id="ARBA00022989"/>
    </source>
</evidence>
<evidence type="ECO:0000313" key="10">
    <source>
        <dbReference type="Proteomes" id="UP001500618"/>
    </source>
</evidence>
<dbReference type="Pfam" id="PF07690">
    <property type="entry name" value="MFS_1"/>
    <property type="match status" value="1"/>
</dbReference>
<evidence type="ECO:0000256" key="1">
    <source>
        <dbReference type="ARBA" id="ARBA00004651"/>
    </source>
</evidence>
<dbReference type="PANTHER" id="PTHR42718">
    <property type="entry name" value="MAJOR FACILITATOR SUPERFAMILY MULTIDRUG TRANSPORTER MFSC"/>
    <property type="match status" value="1"/>
</dbReference>
<sequence>MRPRLVLALACAGSFMVILDATIVSVALPQIRATLGFSAISLPWVVNAYTLVFAGFLLLGGRCADVFGPRRLMVVGTGLFTVARVAAGLATAPGALLAARAVQGLGGALLIPVTLSLLTTTFTDRSARTRALGTWSAVGAVAAAAGPVIGGVLTQWFGWRWVFLISLPLGALVLAVSYVKLPRLDPGVPRTRLDVWGATLATGGLVATVYAVMSFGSSAWIGGALLVTGVALLGLFTAHQARWSTNPLLPLSVFRVRTVSGGNVVMFLLGLGFFASPILISLYLQDVYGFSPLRAGLGFLPVGAAMFAGAQSAGRLTLFFGARRAAVIFCVIGTVGLAAMAVLLGAGGSYVVAVAIPGVVLGFGTAAAFTPITVIATSGVLPSQNGLAAGLLNTVRQASGAVGLAALSTVVTVLRPAGLTYGYSVAFVSSAGCVAVAGLVAAVVLPQTSYPTKALPIDESPEKVR</sequence>
<evidence type="ECO:0000256" key="6">
    <source>
        <dbReference type="ARBA" id="ARBA00023136"/>
    </source>
</evidence>
<evidence type="ECO:0000313" key="9">
    <source>
        <dbReference type="EMBL" id="GAA1721031.1"/>
    </source>
</evidence>
<comment type="subcellular location">
    <subcellularLocation>
        <location evidence="1">Cell membrane</location>
        <topology evidence="1">Multi-pass membrane protein</topology>
    </subcellularLocation>
</comment>
<keyword evidence="10" id="KW-1185">Reference proteome</keyword>
<dbReference type="Proteomes" id="UP001500618">
    <property type="component" value="Unassembled WGS sequence"/>
</dbReference>
<dbReference type="PANTHER" id="PTHR42718:SF46">
    <property type="entry name" value="BLR6921 PROTEIN"/>
    <property type="match status" value="1"/>
</dbReference>
<dbReference type="Gene3D" id="1.20.1250.20">
    <property type="entry name" value="MFS general substrate transporter like domains"/>
    <property type="match status" value="1"/>
</dbReference>
<feature type="domain" description="Major facilitator superfamily (MFS) profile" evidence="8">
    <location>
        <begin position="6"/>
        <end position="449"/>
    </location>
</feature>
<name>A0ABN2JA60_9ACTN</name>
<evidence type="ECO:0000259" key="8">
    <source>
        <dbReference type="PROSITE" id="PS50850"/>
    </source>
</evidence>
<evidence type="ECO:0000256" key="4">
    <source>
        <dbReference type="ARBA" id="ARBA00022692"/>
    </source>
</evidence>
<keyword evidence="4 7" id="KW-0812">Transmembrane</keyword>
<dbReference type="InterPro" id="IPR036259">
    <property type="entry name" value="MFS_trans_sf"/>
</dbReference>
<feature type="transmembrane region" description="Helical" evidence="7">
    <location>
        <begin position="398"/>
        <end position="417"/>
    </location>
</feature>
<feature type="transmembrane region" description="Helical" evidence="7">
    <location>
        <begin position="193"/>
        <end position="213"/>
    </location>
</feature>
<evidence type="ECO:0000256" key="3">
    <source>
        <dbReference type="ARBA" id="ARBA00022475"/>
    </source>
</evidence>
<dbReference type="RefSeq" id="WP_344315348.1">
    <property type="nucleotide sequence ID" value="NZ_BAAANY010000046.1"/>
</dbReference>
<proteinExistence type="predicted"/>
<evidence type="ECO:0000256" key="7">
    <source>
        <dbReference type="SAM" id="Phobius"/>
    </source>
</evidence>
<dbReference type="InterPro" id="IPR020846">
    <property type="entry name" value="MFS_dom"/>
</dbReference>
<feature type="transmembrane region" description="Helical" evidence="7">
    <location>
        <begin position="37"/>
        <end position="60"/>
    </location>
</feature>
<feature type="transmembrane region" description="Helical" evidence="7">
    <location>
        <begin position="101"/>
        <end position="120"/>
    </location>
</feature>
<keyword evidence="3" id="KW-1003">Cell membrane</keyword>